<feature type="transmembrane region" description="Helical" evidence="1">
    <location>
        <begin position="38"/>
        <end position="62"/>
    </location>
</feature>
<organism evidence="2 3">
    <name type="scientific">Candidatus Thiomargarita nelsonii</name>
    <dbReference type="NCBI Taxonomy" id="1003181"/>
    <lineage>
        <taxon>Bacteria</taxon>
        <taxon>Pseudomonadati</taxon>
        <taxon>Pseudomonadota</taxon>
        <taxon>Gammaproteobacteria</taxon>
        <taxon>Thiotrichales</taxon>
        <taxon>Thiotrichaceae</taxon>
        <taxon>Thiomargarita</taxon>
    </lineage>
</organism>
<name>A0A4E0R5K9_9GAMM</name>
<evidence type="ECO:0000256" key="1">
    <source>
        <dbReference type="SAM" id="Phobius"/>
    </source>
</evidence>
<keyword evidence="1" id="KW-0812">Transmembrane</keyword>
<keyword evidence="1" id="KW-0472">Membrane</keyword>
<dbReference type="AlphaFoldDB" id="A0A4E0R5K9"/>
<evidence type="ECO:0000313" key="3">
    <source>
        <dbReference type="Proteomes" id="UP000030428"/>
    </source>
</evidence>
<reference evidence="2 3" key="1">
    <citation type="journal article" date="2016" name="Front. Microbiol.">
        <title>Single-Cell (Meta-)Genomics of a Dimorphic Candidatus Thiomargarita nelsonii Reveals Genomic Plasticity.</title>
        <authorList>
            <person name="Flood B.E."/>
            <person name="Fliss P."/>
            <person name="Jones D.S."/>
            <person name="Dick G.J."/>
            <person name="Jain S."/>
            <person name="Kaster A.K."/>
            <person name="Winkel M."/>
            <person name="Mussmann M."/>
            <person name="Bailey J."/>
        </authorList>
    </citation>
    <scope>NUCLEOTIDE SEQUENCE [LARGE SCALE GENOMIC DNA]</scope>
    <source>
        <strain evidence="2">Hydrate Ridge</strain>
    </source>
</reference>
<keyword evidence="3" id="KW-1185">Reference proteome</keyword>
<comment type="caution">
    <text evidence="2">The sequence shown here is derived from an EMBL/GenBank/DDBJ whole genome shotgun (WGS) entry which is preliminary data.</text>
</comment>
<accession>A0A4E0R5K9</accession>
<dbReference type="Proteomes" id="UP000030428">
    <property type="component" value="Unassembled WGS sequence"/>
</dbReference>
<sequence length="85" mass="9967">MLIIIVNNGAVQKLNSTLLCVVKYFFDFFFQTQVWTPYAIFIYIVVAATKISTLLCVVKYFFAPDFPIILGWIREIRFFKKIGFL</sequence>
<protein>
    <submittedName>
        <fullName evidence="2">Uncharacterized protein</fullName>
    </submittedName>
</protein>
<proteinExistence type="predicted"/>
<keyword evidence="1" id="KW-1133">Transmembrane helix</keyword>
<dbReference type="EMBL" id="JSZA02000009">
    <property type="protein sequence ID" value="TGO03622.1"/>
    <property type="molecule type" value="Genomic_DNA"/>
</dbReference>
<evidence type="ECO:0000313" key="2">
    <source>
        <dbReference type="EMBL" id="TGO03622.1"/>
    </source>
</evidence>
<gene>
    <name evidence="2" type="ORF">PN36_03280</name>
</gene>